<evidence type="ECO:0000313" key="7">
    <source>
        <dbReference type="EMBL" id="MFC7324172.1"/>
    </source>
</evidence>
<evidence type="ECO:0000313" key="8">
    <source>
        <dbReference type="Proteomes" id="UP001596545"/>
    </source>
</evidence>
<comment type="caution">
    <text evidence="7">The sequence shown here is derived from an EMBL/GenBank/DDBJ whole genome shotgun (WGS) entry which is preliminary data.</text>
</comment>
<keyword evidence="3 6" id="KW-0812">Transmembrane</keyword>
<dbReference type="PANTHER" id="PTHR30250:SF28">
    <property type="entry name" value="POLYSACCHARIDE BIOSYNTHESIS PROTEIN"/>
    <property type="match status" value="1"/>
</dbReference>
<feature type="transmembrane region" description="Helical" evidence="6">
    <location>
        <begin position="179"/>
        <end position="200"/>
    </location>
</feature>
<keyword evidence="8" id="KW-1185">Reference proteome</keyword>
<keyword evidence="5 6" id="KW-0472">Membrane</keyword>
<dbReference type="PANTHER" id="PTHR30250">
    <property type="entry name" value="PST FAMILY PREDICTED COLANIC ACID TRANSPORTER"/>
    <property type="match status" value="1"/>
</dbReference>
<protein>
    <submittedName>
        <fullName evidence="7">Oligosaccharide flippase family protein</fullName>
    </submittedName>
</protein>
<dbReference type="AlphaFoldDB" id="A0ABD6AJ65"/>
<organism evidence="7 8">
    <name type="scientific">Halorubrum rutilum</name>
    <dbReference type="NCBI Taxonomy" id="1364933"/>
    <lineage>
        <taxon>Archaea</taxon>
        <taxon>Methanobacteriati</taxon>
        <taxon>Methanobacteriota</taxon>
        <taxon>Stenosarchaea group</taxon>
        <taxon>Halobacteria</taxon>
        <taxon>Halobacteriales</taxon>
        <taxon>Haloferacaceae</taxon>
        <taxon>Halorubrum</taxon>
    </lineage>
</organism>
<dbReference type="InterPro" id="IPR050833">
    <property type="entry name" value="Poly_Biosynth_Transport"/>
</dbReference>
<reference evidence="7 8" key="1">
    <citation type="journal article" date="2019" name="Int. J. Syst. Evol. Microbiol.">
        <title>The Global Catalogue of Microorganisms (GCM) 10K type strain sequencing project: providing services to taxonomists for standard genome sequencing and annotation.</title>
        <authorList>
            <consortium name="The Broad Institute Genomics Platform"/>
            <consortium name="The Broad Institute Genome Sequencing Center for Infectious Disease"/>
            <person name="Wu L."/>
            <person name="Ma J."/>
        </authorList>
    </citation>
    <scope>NUCLEOTIDE SEQUENCE [LARGE SCALE GENOMIC DNA]</scope>
    <source>
        <strain evidence="7 8">CGMCC 1.12554</strain>
    </source>
</reference>
<evidence type="ECO:0000256" key="2">
    <source>
        <dbReference type="ARBA" id="ARBA00022475"/>
    </source>
</evidence>
<name>A0ABD6AJ65_9EURY</name>
<dbReference type="Proteomes" id="UP001596545">
    <property type="component" value="Unassembled WGS sequence"/>
</dbReference>
<feature type="transmembrane region" description="Helical" evidence="6">
    <location>
        <begin position="114"/>
        <end position="132"/>
    </location>
</feature>
<evidence type="ECO:0000256" key="3">
    <source>
        <dbReference type="ARBA" id="ARBA00022692"/>
    </source>
</evidence>
<sequence>MGDEAANINLGWESFKGSIGKFLQAVVGFLGTVVFARVLGPTSFGGFYFLLSILYLVDRPLHGVSDALNKRFSESDAPRGELFGATLLVNAAAVVLIAAVMTLLRGWFESFTNVPNAAFVFFVLFASSALFVPNQRLIAAIGMPSRQTWNDTLRSLLTFPLQIGFVLAGFGAAGMGYGLAAATLLTGATAWLFVGVVPAFPSTKTLRSLWQFAKYSIPSGFFGKAYNEFDSLLLGAVLTTAVVGEYQAAFKLTVPALFIGTVVVSGLLPKVSNLSSRGEEVSEDVQNVIAYSSLLAIPIFFGSLAIPEQLIVTAFGGEYRDGGILLVGIALYRLFETQRLIFSGTLKGIDRPSVVMKIDAFALVFNVVLGFALVYEIGPIGVVLATVLAEVSRYVLLAYLVNKQFGDVRLVPRPLMEQFAAGAVMFLVVESSSRFVTGASWFNTALLVGVGGAVYMGILFAISANFRVTIWSLYRDSGLGS</sequence>
<gene>
    <name evidence="7" type="ORF">ACFQMF_06200</name>
</gene>
<accession>A0ABD6AJ65</accession>
<proteinExistence type="predicted"/>
<evidence type="ECO:0000256" key="5">
    <source>
        <dbReference type="ARBA" id="ARBA00023136"/>
    </source>
</evidence>
<comment type="subcellular location">
    <subcellularLocation>
        <location evidence="1">Cell membrane</location>
        <topology evidence="1">Multi-pass membrane protein</topology>
    </subcellularLocation>
</comment>
<keyword evidence="2" id="KW-1003">Cell membrane</keyword>
<keyword evidence="4 6" id="KW-1133">Transmembrane helix</keyword>
<dbReference type="GO" id="GO:0005886">
    <property type="term" value="C:plasma membrane"/>
    <property type="evidence" value="ECO:0007669"/>
    <property type="project" value="UniProtKB-SubCell"/>
</dbReference>
<evidence type="ECO:0000256" key="1">
    <source>
        <dbReference type="ARBA" id="ARBA00004651"/>
    </source>
</evidence>
<feature type="transmembrane region" description="Helical" evidence="6">
    <location>
        <begin position="153"/>
        <end position="173"/>
    </location>
</feature>
<feature type="transmembrane region" description="Helical" evidence="6">
    <location>
        <begin position="441"/>
        <end position="462"/>
    </location>
</feature>
<feature type="transmembrane region" description="Helical" evidence="6">
    <location>
        <begin position="82"/>
        <end position="108"/>
    </location>
</feature>
<dbReference type="RefSeq" id="WP_256408427.1">
    <property type="nucleotide sequence ID" value="NZ_JANHDN010000003.1"/>
</dbReference>
<dbReference type="EMBL" id="JBHTBL010000004">
    <property type="protein sequence ID" value="MFC7324172.1"/>
    <property type="molecule type" value="Genomic_DNA"/>
</dbReference>
<evidence type="ECO:0000256" key="4">
    <source>
        <dbReference type="ARBA" id="ARBA00022989"/>
    </source>
</evidence>
<dbReference type="Pfam" id="PF13440">
    <property type="entry name" value="Polysacc_synt_3"/>
    <property type="match status" value="1"/>
</dbReference>
<evidence type="ECO:0000256" key="6">
    <source>
        <dbReference type="SAM" id="Phobius"/>
    </source>
</evidence>